<proteinExistence type="predicted"/>
<gene>
    <name evidence="2" type="ORF">CCOS864_01444</name>
</gene>
<dbReference type="Pfam" id="PF09842">
    <property type="entry name" value="DUF2069"/>
    <property type="match status" value="1"/>
</dbReference>
<feature type="transmembrane region" description="Helical" evidence="1">
    <location>
        <begin position="20"/>
        <end position="43"/>
    </location>
</feature>
<dbReference type="EMBL" id="UIDD01000005">
    <property type="protein sequence ID" value="SUQ62018.1"/>
    <property type="molecule type" value="Genomic_DNA"/>
</dbReference>
<evidence type="ECO:0000313" key="3">
    <source>
        <dbReference type="Proteomes" id="UP000255177"/>
    </source>
</evidence>
<keyword evidence="1" id="KW-0812">Transmembrane</keyword>
<sequence>MAKKPKVLPPIAWLTPRLRLTRALSLASFFGLIALLTLNNLLFADLHGARVGVILAIELVPLVLLLPGMLLGNARAHAWTCFVVNLYFIKGVLAAFDPARALFGWLEVAISLALFVSALLYVRWRFQYERRLAGEGSN</sequence>
<keyword evidence="3" id="KW-1185">Reference proteome</keyword>
<dbReference type="Proteomes" id="UP000255177">
    <property type="component" value="Unassembled WGS sequence"/>
</dbReference>
<dbReference type="AlphaFoldDB" id="A0A380SXL2"/>
<accession>A0A380SXL2</accession>
<evidence type="ECO:0000313" key="2">
    <source>
        <dbReference type="EMBL" id="SUQ62018.1"/>
    </source>
</evidence>
<reference evidence="3" key="1">
    <citation type="submission" date="2018-07" db="EMBL/GenBank/DDBJ databases">
        <authorList>
            <person name="Blom J."/>
        </authorList>
    </citation>
    <scope>NUCLEOTIDE SEQUENCE [LARGE SCALE GENOMIC DNA]</scope>
    <source>
        <strain evidence="3">CCOS 864</strain>
    </source>
</reference>
<dbReference type="RefSeq" id="WP_115085720.1">
    <property type="nucleotide sequence ID" value="NZ_CBCSFG010000012.1"/>
</dbReference>
<feature type="transmembrane region" description="Helical" evidence="1">
    <location>
        <begin position="78"/>
        <end position="96"/>
    </location>
</feature>
<protein>
    <recommendedName>
        <fullName evidence="4">DUF2069 domain-containing protein</fullName>
    </recommendedName>
</protein>
<dbReference type="InterPro" id="IPR018643">
    <property type="entry name" value="DUF2069_membrane"/>
</dbReference>
<feature type="transmembrane region" description="Helical" evidence="1">
    <location>
        <begin position="102"/>
        <end position="122"/>
    </location>
</feature>
<keyword evidence="1" id="KW-1133">Transmembrane helix</keyword>
<keyword evidence="1" id="KW-0472">Membrane</keyword>
<feature type="transmembrane region" description="Helical" evidence="1">
    <location>
        <begin position="49"/>
        <end position="71"/>
    </location>
</feature>
<evidence type="ECO:0000256" key="1">
    <source>
        <dbReference type="SAM" id="Phobius"/>
    </source>
</evidence>
<evidence type="ECO:0008006" key="4">
    <source>
        <dbReference type="Google" id="ProtNLM"/>
    </source>
</evidence>
<organism evidence="2 3">
    <name type="scientific">Pseudomonas wadenswilerensis</name>
    <dbReference type="NCBI Taxonomy" id="1785161"/>
    <lineage>
        <taxon>Bacteria</taxon>
        <taxon>Pseudomonadati</taxon>
        <taxon>Pseudomonadota</taxon>
        <taxon>Gammaproteobacteria</taxon>
        <taxon>Pseudomonadales</taxon>
        <taxon>Pseudomonadaceae</taxon>
        <taxon>Pseudomonas</taxon>
    </lineage>
</organism>
<name>A0A380SXL2_9PSED</name>